<evidence type="ECO:0000313" key="3">
    <source>
        <dbReference type="Proteomes" id="UP000652219"/>
    </source>
</evidence>
<name>A0A8H6ISS6_9PEZI</name>
<feature type="region of interest" description="Disordered" evidence="1">
    <location>
        <begin position="1"/>
        <end position="26"/>
    </location>
</feature>
<gene>
    <name evidence="2" type="ORF">CSOJ01_13327</name>
</gene>
<protein>
    <submittedName>
        <fullName evidence="2">Uncharacterized protein</fullName>
    </submittedName>
</protein>
<evidence type="ECO:0000313" key="2">
    <source>
        <dbReference type="EMBL" id="KAF6795881.1"/>
    </source>
</evidence>
<proteinExistence type="predicted"/>
<reference evidence="2 3" key="1">
    <citation type="journal article" date="2020" name="Phytopathology">
        <title>Genome Sequence Resources of Colletotrichum truncatum, C. plurivorum, C. musicola, and C. sojae: Four Species Pathogenic to Soybean (Glycine max).</title>
        <authorList>
            <person name="Rogerio F."/>
            <person name="Boufleur T.R."/>
            <person name="Ciampi-Guillardi M."/>
            <person name="Sukno S.A."/>
            <person name="Thon M.R."/>
            <person name="Massola Junior N.S."/>
            <person name="Baroncelli R."/>
        </authorList>
    </citation>
    <scope>NUCLEOTIDE SEQUENCE [LARGE SCALE GENOMIC DNA]</scope>
    <source>
        <strain evidence="2 3">LFN0009</strain>
    </source>
</reference>
<keyword evidence="3" id="KW-1185">Reference proteome</keyword>
<accession>A0A8H6ISS6</accession>
<dbReference type="Proteomes" id="UP000652219">
    <property type="component" value="Unassembled WGS sequence"/>
</dbReference>
<dbReference type="EMBL" id="WIGN01000381">
    <property type="protein sequence ID" value="KAF6795881.1"/>
    <property type="molecule type" value="Genomic_DNA"/>
</dbReference>
<sequence>MSPGGRQWRRTFSNSLSPESQLRRGLETRAPAPDLGFVLASAIDMVSKSKVLTRALPVRPSLAEQFLERSKTERVVSLHPFQ</sequence>
<comment type="caution">
    <text evidence="2">The sequence shown here is derived from an EMBL/GenBank/DDBJ whole genome shotgun (WGS) entry which is preliminary data.</text>
</comment>
<dbReference type="AlphaFoldDB" id="A0A8H6ISS6"/>
<organism evidence="2 3">
    <name type="scientific">Colletotrichum sojae</name>
    <dbReference type="NCBI Taxonomy" id="2175907"/>
    <lineage>
        <taxon>Eukaryota</taxon>
        <taxon>Fungi</taxon>
        <taxon>Dikarya</taxon>
        <taxon>Ascomycota</taxon>
        <taxon>Pezizomycotina</taxon>
        <taxon>Sordariomycetes</taxon>
        <taxon>Hypocreomycetidae</taxon>
        <taxon>Glomerellales</taxon>
        <taxon>Glomerellaceae</taxon>
        <taxon>Colletotrichum</taxon>
        <taxon>Colletotrichum orchidearum species complex</taxon>
    </lineage>
</organism>
<feature type="compositionally biased region" description="Polar residues" evidence="1">
    <location>
        <begin position="10"/>
        <end position="20"/>
    </location>
</feature>
<evidence type="ECO:0000256" key="1">
    <source>
        <dbReference type="SAM" id="MobiDB-lite"/>
    </source>
</evidence>